<dbReference type="RefSeq" id="WP_184395602.1">
    <property type="nucleotide sequence ID" value="NZ_BAAAJD010000102.1"/>
</dbReference>
<reference evidence="2 3" key="1">
    <citation type="submission" date="2020-08" db="EMBL/GenBank/DDBJ databases">
        <title>Sequencing the genomes of 1000 actinobacteria strains.</title>
        <authorList>
            <person name="Klenk H.-P."/>
        </authorList>
    </citation>
    <scope>NUCLEOTIDE SEQUENCE [LARGE SCALE GENOMIC DNA]</scope>
    <source>
        <strain evidence="2 3">DSM 44551</strain>
    </source>
</reference>
<name>A0A7W8QQH9_9ACTN</name>
<keyword evidence="1" id="KW-0812">Transmembrane</keyword>
<dbReference type="Proteomes" id="UP000572635">
    <property type="component" value="Unassembled WGS sequence"/>
</dbReference>
<keyword evidence="3" id="KW-1185">Reference proteome</keyword>
<protein>
    <submittedName>
        <fullName evidence="2">Uncharacterized protein</fullName>
    </submittedName>
</protein>
<organism evidence="2 3">
    <name type="scientific">Nocardiopsis composta</name>
    <dbReference type="NCBI Taxonomy" id="157465"/>
    <lineage>
        <taxon>Bacteria</taxon>
        <taxon>Bacillati</taxon>
        <taxon>Actinomycetota</taxon>
        <taxon>Actinomycetes</taxon>
        <taxon>Streptosporangiales</taxon>
        <taxon>Nocardiopsidaceae</taxon>
        <taxon>Nocardiopsis</taxon>
    </lineage>
</organism>
<comment type="caution">
    <text evidence="2">The sequence shown here is derived from an EMBL/GenBank/DDBJ whole genome shotgun (WGS) entry which is preliminary data.</text>
</comment>
<feature type="transmembrane region" description="Helical" evidence="1">
    <location>
        <begin position="46"/>
        <end position="67"/>
    </location>
</feature>
<feature type="transmembrane region" description="Helical" evidence="1">
    <location>
        <begin position="73"/>
        <end position="90"/>
    </location>
</feature>
<evidence type="ECO:0000256" key="1">
    <source>
        <dbReference type="SAM" id="Phobius"/>
    </source>
</evidence>
<keyword evidence="1" id="KW-1133">Transmembrane helix</keyword>
<feature type="transmembrane region" description="Helical" evidence="1">
    <location>
        <begin position="123"/>
        <end position="142"/>
    </location>
</feature>
<gene>
    <name evidence="2" type="ORF">HDA36_004806</name>
</gene>
<proteinExistence type="predicted"/>
<feature type="transmembrane region" description="Helical" evidence="1">
    <location>
        <begin position="97"/>
        <end position="117"/>
    </location>
</feature>
<dbReference type="AlphaFoldDB" id="A0A7W8QQH9"/>
<dbReference type="EMBL" id="JACHDB010000001">
    <property type="protein sequence ID" value="MBB5434722.1"/>
    <property type="molecule type" value="Genomic_DNA"/>
</dbReference>
<accession>A0A7W8QQH9</accession>
<keyword evidence="1" id="KW-0472">Membrane</keyword>
<evidence type="ECO:0000313" key="2">
    <source>
        <dbReference type="EMBL" id="MBB5434722.1"/>
    </source>
</evidence>
<evidence type="ECO:0000313" key="3">
    <source>
        <dbReference type="Proteomes" id="UP000572635"/>
    </source>
</evidence>
<sequence length="279" mass="29087">MEPVYDPTLPAAAAAELARSPERLLPADADLDAPVRAEPHRRVLRGLAELCAAVFSAFMFAVLAAAFPEPFDLLGLLVLVGAVLLCARLWGTRGGLLCAALILSAGASPVVFAGWSLSEVLQTLPIALLAGAGLVSAVRRFAGIDPDRPEFRHHGRYLLPLDFPAEDRELIARLQRAAHRAAAGGPALAGTGFSAERSADLLHRAAWEAAVALRAARSGAPGADGVREGTGRLADLVDGYADKVGAAAGARTRSDAGDRADRLLDEALEAERRITAALS</sequence>